<keyword evidence="1" id="KW-0472">Membrane</keyword>
<dbReference type="AlphaFoldDB" id="C6W4E4"/>
<dbReference type="GO" id="GO:0016989">
    <property type="term" value="F:sigma factor antagonist activity"/>
    <property type="evidence" value="ECO:0007669"/>
    <property type="project" value="TreeGrafter"/>
</dbReference>
<proteinExistence type="predicted"/>
<gene>
    <name evidence="4" type="ordered locus">Dfer_2830</name>
</gene>
<keyword evidence="1" id="KW-1133">Transmembrane helix</keyword>
<feature type="domain" description="FecR protein" evidence="2">
    <location>
        <begin position="140"/>
        <end position="232"/>
    </location>
</feature>
<dbReference type="EMBL" id="CP001619">
    <property type="protein sequence ID" value="ACT94045.1"/>
    <property type="molecule type" value="Genomic_DNA"/>
</dbReference>
<evidence type="ECO:0000313" key="5">
    <source>
        <dbReference type="Proteomes" id="UP000002011"/>
    </source>
</evidence>
<accession>C6W4E4</accession>
<dbReference type="KEGG" id="dfe:Dfer_2830"/>
<sequence>MNSSHANISEELLARYLADTASEAERNDVEAWLAESEANARELATYRLIWDHTAAMKKSSVKVDTDAAWNKMKGKMAASQPSAVTSEAPIREPKTIEFRPEVQKRRLPVTVWAAALVAILVMAFGWFFLIADKTPKAMEVATADNTTEQILPDGTKVFLNYNSKLTYPENFAGDLRTVSLQGEAFFDVKPDAAHPFVIQANGTEIRVLGTSFNVKAYNEAPVRVDVATGKVRVTKDAHRVDLVKGESAEVLKDSIRSLQANMNLMGYRTQVYEFNAADLQDVVKSIRDGYHVDVRLANDKIAQCRLTIRFEKEPVDATLSVIAETLDLNLRKEGKVYWLDGDPCQ</sequence>
<keyword evidence="5" id="KW-1185">Reference proteome</keyword>
<dbReference type="STRING" id="471854.Dfer_2830"/>
<dbReference type="InterPro" id="IPR006860">
    <property type="entry name" value="FecR"/>
</dbReference>
<protein>
    <submittedName>
        <fullName evidence="4">Anti-FecI sigma factor, FecR</fullName>
    </submittedName>
</protein>
<dbReference type="Proteomes" id="UP000002011">
    <property type="component" value="Chromosome"/>
</dbReference>
<feature type="transmembrane region" description="Helical" evidence="1">
    <location>
        <begin position="109"/>
        <end position="129"/>
    </location>
</feature>
<dbReference type="InterPro" id="IPR012373">
    <property type="entry name" value="Ferrdict_sens_TM"/>
</dbReference>
<feature type="domain" description="Protein FecR C-terminal" evidence="3">
    <location>
        <begin position="272"/>
        <end position="336"/>
    </location>
</feature>
<reference evidence="4 5" key="1">
    <citation type="journal article" date="2009" name="Stand. Genomic Sci.">
        <title>Complete genome sequence of Dyadobacter fermentans type strain (NS114).</title>
        <authorList>
            <person name="Lang E."/>
            <person name="Lapidus A."/>
            <person name="Chertkov O."/>
            <person name="Brettin T."/>
            <person name="Detter J.C."/>
            <person name="Han C."/>
            <person name="Copeland A."/>
            <person name="Glavina Del Rio T."/>
            <person name="Nolan M."/>
            <person name="Chen F."/>
            <person name="Lucas S."/>
            <person name="Tice H."/>
            <person name="Cheng J.F."/>
            <person name="Land M."/>
            <person name="Hauser L."/>
            <person name="Chang Y.J."/>
            <person name="Jeffries C.D."/>
            <person name="Kopitz M."/>
            <person name="Bruce D."/>
            <person name="Goodwin L."/>
            <person name="Pitluck S."/>
            <person name="Ovchinnikova G."/>
            <person name="Pati A."/>
            <person name="Ivanova N."/>
            <person name="Mavrommatis K."/>
            <person name="Chen A."/>
            <person name="Palaniappan K."/>
            <person name="Chain P."/>
            <person name="Bristow J."/>
            <person name="Eisen J.A."/>
            <person name="Markowitz V."/>
            <person name="Hugenholtz P."/>
            <person name="Goker M."/>
            <person name="Rohde M."/>
            <person name="Kyrpides N.C."/>
            <person name="Klenk H.P."/>
        </authorList>
    </citation>
    <scope>NUCLEOTIDE SEQUENCE [LARGE SCALE GENOMIC DNA]</scope>
    <source>
        <strain evidence="5">ATCC 700827 / DSM 18053 / CIP 107007 / KCTC 52180 / NS114</strain>
    </source>
</reference>
<dbReference type="PANTHER" id="PTHR30273">
    <property type="entry name" value="PERIPLASMIC SIGNAL SENSOR AND SIGMA FACTOR ACTIVATOR FECR-RELATED"/>
    <property type="match status" value="1"/>
</dbReference>
<keyword evidence="1" id="KW-0812">Transmembrane</keyword>
<dbReference type="HOGENOM" id="CLU_050192_2_2_10"/>
<evidence type="ECO:0000259" key="2">
    <source>
        <dbReference type="Pfam" id="PF04773"/>
    </source>
</evidence>
<evidence type="ECO:0000259" key="3">
    <source>
        <dbReference type="Pfam" id="PF16344"/>
    </source>
</evidence>
<dbReference type="PIRSF" id="PIRSF018266">
    <property type="entry name" value="FecR"/>
    <property type="match status" value="1"/>
</dbReference>
<dbReference type="InterPro" id="IPR032508">
    <property type="entry name" value="FecR_C"/>
</dbReference>
<dbReference type="eggNOG" id="COG3712">
    <property type="taxonomic scope" value="Bacteria"/>
</dbReference>
<organism evidence="4 5">
    <name type="scientific">Dyadobacter fermentans (strain ATCC 700827 / DSM 18053 / CIP 107007 / KCTC 52180 / NS114)</name>
    <dbReference type="NCBI Taxonomy" id="471854"/>
    <lineage>
        <taxon>Bacteria</taxon>
        <taxon>Pseudomonadati</taxon>
        <taxon>Bacteroidota</taxon>
        <taxon>Cytophagia</taxon>
        <taxon>Cytophagales</taxon>
        <taxon>Spirosomataceae</taxon>
        <taxon>Dyadobacter</taxon>
    </lineage>
</organism>
<dbReference type="Pfam" id="PF04773">
    <property type="entry name" value="FecR"/>
    <property type="match status" value="1"/>
</dbReference>
<dbReference type="OrthoDB" id="1452822at2"/>
<dbReference type="PANTHER" id="PTHR30273:SF2">
    <property type="entry name" value="PROTEIN FECR"/>
    <property type="match status" value="1"/>
</dbReference>
<dbReference type="RefSeq" id="WP_015812295.1">
    <property type="nucleotide sequence ID" value="NC_013037.1"/>
</dbReference>
<name>C6W4E4_DYAFD</name>
<dbReference type="Gene3D" id="2.60.120.1440">
    <property type="match status" value="1"/>
</dbReference>
<dbReference type="Pfam" id="PF16344">
    <property type="entry name" value="FecR_C"/>
    <property type="match status" value="1"/>
</dbReference>
<evidence type="ECO:0000313" key="4">
    <source>
        <dbReference type="EMBL" id="ACT94045.1"/>
    </source>
</evidence>
<dbReference type="Gene3D" id="3.55.50.30">
    <property type="match status" value="1"/>
</dbReference>
<evidence type="ECO:0000256" key="1">
    <source>
        <dbReference type="SAM" id="Phobius"/>
    </source>
</evidence>